<dbReference type="InterPro" id="IPR051604">
    <property type="entry name" value="Ergot_Alk_Oxidoreductase"/>
</dbReference>
<dbReference type="SUPFAM" id="SSF51735">
    <property type="entry name" value="NAD(P)-binding Rossmann-fold domains"/>
    <property type="match status" value="1"/>
</dbReference>
<name>A0ABW0DNX3_9ACTN</name>
<gene>
    <name evidence="2" type="ORF">ACFPWV_06045</name>
</gene>
<dbReference type="InterPro" id="IPR036291">
    <property type="entry name" value="NAD(P)-bd_dom_sf"/>
</dbReference>
<accession>A0ABW0DNX3</accession>
<reference evidence="3" key="1">
    <citation type="journal article" date="2019" name="Int. J. Syst. Evol. Microbiol.">
        <title>The Global Catalogue of Microorganisms (GCM) 10K type strain sequencing project: providing services to taxonomists for standard genome sequencing and annotation.</title>
        <authorList>
            <consortium name="The Broad Institute Genomics Platform"/>
            <consortium name="The Broad Institute Genome Sequencing Center for Infectious Disease"/>
            <person name="Wu L."/>
            <person name="Ma J."/>
        </authorList>
    </citation>
    <scope>NUCLEOTIDE SEQUENCE [LARGE SCALE GENOMIC DNA]</scope>
    <source>
        <strain evidence="3">CGMCC 4.7131</strain>
    </source>
</reference>
<dbReference type="Gene3D" id="3.40.50.720">
    <property type="entry name" value="NAD(P)-binding Rossmann-like Domain"/>
    <property type="match status" value="1"/>
</dbReference>
<dbReference type="Gene3D" id="3.90.25.10">
    <property type="entry name" value="UDP-galactose 4-epimerase, domain 1"/>
    <property type="match status" value="1"/>
</dbReference>
<evidence type="ECO:0000313" key="3">
    <source>
        <dbReference type="Proteomes" id="UP001596035"/>
    </source>
</evidence>
<organism evidence="2 3">
    <name type="scientific">Streptomyces atrovirens</name>
    <dbReference type="NCBI Taxonomy" id="285556"/>
    <lineage>
        <taxon>Bacteria</taxon>
        <taxon>Bacillati</taxon>
        <taxon>Actinomycetota</taxon>
        <taxon>Actinomycetes</taxon>
        <taxon>Kitasatosporales</taxon>
        <taxon>Streptomycetaceae</taxon>
        <taxon>Streptomyces</taxon>
    </lineage>
</organism>
<evidence type="ECO:0000259" key="1">
    <source>
        <dbReference type="Pfam" id="PF13460"/>
    </source>
</evidence>
<protein>
    <submittedName>
        <fullName evidence="2">NAD(P)H-binding protein</fullName>
    </submittedName>
</protein>
<dbReference type="PANTHER" id="PTHR43162">
    <property type="match status" value="1"/>
</dbReference>
<sequence length="283" mass="30146">MILVTGATGHVGGELVAALARAGRPVRALLRKPAAADALPDGAESAVGDLDRPASLRSALDGARGLFLLPGYADMPGLLAEARAAGVEHVVLLSSIAAPDGDLDNAISRFMIRSEEAVRASGVSWTILRPSGFMSNTLQWTGQLAAGDEVREAFPDVSVAMVDPYDIAAVAARVLLDPDHFGQAHALSGPEALRPADRVRVLARVLDRPLRFTGLSDDEARRTMEGSVPQEYIDAFFRYYADGTLDDSVVRPTVRNLLGRRPRTFTEWATAHAGAFRRPGPSA</sequence>
<dbReference type="InterPro" id="IPR016040">
    <property type="entry name" value="NAD(P)-bd_dom"/>
</dbReference>
<dbReference type="Pfam" id="PF13460">
    <property type="entry name" value="NAD_binding_10"/>
    <property type="match status" value="1"/>
</dbReference>
<comment type="caution">
    <text evidence="2">The sequence shown here is derived from an EMBL/GenBank/DDBJ whole genome shotgun (WGS) entry which is preliminary data.</text>
</comment>
<dbReference type="PANTHER" id="PTHR43162:SF1">
    <property type="entry name" value="PRESTALK A DIFFERENTIATION PROTEIN A"/>
    <property type="match status" value="1"/>
</dbReference>
<evidence type="ECO:0000313" key="2">
    <source>
        <dbReference type="EMBL" id="MFC5239474.1"/>
    </source>
</evidence>
<keyword evidence="3" id="KW-1185">Reference proteome</keyword>
<proteinExistence type="predicted"/>
<dbReference type="EMBL" id="JBHSKN010000006">
    <property type="protein sequence ID" value="MFC5239474.1"/>
    <property type="molecule type" value="Genomic_DNA"/>
</dbReference>
<dbReference type="Proteomes" id="UP001596035">
    <property type="component" value="Unassembled WGS sequence"/>
</dbReference>
<feature type="domain" description="NAD(P)-binding" evidence="1">
    <location>
        <begin position="6"/>
        <end position="178"/>
    </location>
</feature>
<dbReference type="RefSeq" id="WP_344565976.1">
    <property type="nucleotide sequence ID" value="NZ_BAAATG010000044.1"/>
</dbReference>